<evidence type="ECO:0000313" key="2">
    <source>
        <dbReference type="Proteomes" id="UP000886501"/>
    </source>
</evidence>
<gene>
    <name evidence="1" type="ORF">BDM02DRAFT_1742491</name>
</gene>
<name>A0ACB6Z0V3_THEGA</name>
<keyword evidence="2" id="KW-1185">Reference proteome</keyword>
<proteinExistence type="predicted"/>
<reference evidence="1" key="1">
    <citation type="submission" date="2019-10" db="EMBL/GenBank/DDBJ databases">
        <authorList>
            <consortium name="DOE Joint Genome Institute"/>
            <person name="Kuo A."/>
            <person name="Miyauchi S."/>
            <person name="Kiss E."/>
            <person name="Drula E."/>
            <person name="Kohler A."/>
            <person name="Sanchez-Garcia M."/>
            <person name="Andreopoulos B."/>
            <person name="Barry K.W."/>
            <person name="Bonito G."/>
            <person name="Buee M."/>
            <person name="Carver A."/>
            <person name="Chen C."/>
            <person name="Cichocki N."/>
            <person name="Clum A."/>
            <person name="Culley D."/>
            <person name="Crous P.W."/>
            <person name="Fauchery L."/>
            <person name="Girlanda M."/>
            <person name="Hayes R."/>
            <person name="Keri Z."/>
            <person name="Labutti K."/>
            <person name="Lipzen A."/>
            <person name="Lombard V."/>
            <person name="Magnuson J."/>
            <person name="Maillard F."/>
            <person name="Morin E."/>
            <person name="Murat C."/>
            <person name="Nolan M."/>
            <person name="Ohm R."/>
            <person name="Pangilinan J."/>
            <person name="Pereira M."/>
            <person name="Perotto S."/>
            <person name="Peter M."/>
            <person name="Riley R."/>
            <person name="Sitrit Y."/>
            <person name="Stielow B."/>
            <person name="Szollosi G."/>
            <person name="Zifcakova L."/>
            <person name="Stursova M."/>
            <person name="Spatafora J.W."/>
            <person name="Tedersoo L."/>
            <person name="Vaario L.-M."/>
            <person name="Yamada A."/>
            <person name="Yan M."/>
            <person name="Wang P."/>
            <person name="Xu J."/>
            <person name="Bruns T."/>
            <person name="Baldrian P."/>
            <person name="Vilgalys R."/>
            <person name="Henrissat B."/>
            <person name="Grigoriev I.V."/>
            <person name="Hibbett D."/>
            <person name="Nagy L.G."/>
            <person name="Martin F.M."/>
        </authorList>
    </citation>
    <scope>NUCLEOTIDE SEQUENCE</scope>
    <source>
        <strain evidence="1">P2</strain>
    </source>
</reference>
<sequence length="89" mass="10302">MGRLHEHRWAKQPGAMRHLREHGWDTPSESSGPVPRNSLREGWVKGPEGKHLLWLPVEWRNPNHIVGQSRDGTVLGLELREDEVIIIKF</sequence>
<comment type="caution">
    <text evidence="1">The sequence shown here is derived from an EMBL/GenBank/DDBJ whole genome shotgun (WGS) entry which is preliminary data.</text>
</comment>
<accession>A0ACB6Z0V3</accession>
<evidence type="ECO:0000313" key="1">
    <source>
        <dbReference type="EMBL" id="KAF9643114.1"/>
    </source>
</evidence>
<dbReference type="Proteomes" id="UP000886501">
    <property type="component" value="Unassembled WGS sequence"/>
</dbReference>
<organism evidence="1 2">
    <name type="scientific">Thelephora ganbajun</name>
    <name type="common">Ganba fungus</name>
    <dbReference type="NCBI Taxonomy" id="370292"/>
    <lineage>
        <taxon>Eukaryota</taxon>
        <taxon>Fungi</taxon>
        <taxon>Dikarya</taxon>
        <taxon>Basidiomycota</taxon>
        <taxon>Agaricomycotina</taxon>
        <taxon>Agaricomycetes</taxon>
        <taxon>Thelephorales</taxon>
        <taxon>Thelephoraceae</taxon>
        <taxon>Thelephora</taxon>
    </lineage>
</organism>
<protein>
    <submittedName>
        <fullName evidence="1">Uncharacterized protein</fullName>
    </submittedName>
</protein>
<reference evidence="1" key="2">
    <citation type="journal article" date="2020" name="Nat. Commun.">
        <title>Large-scale genome sequencing of mycorrhizal fungi provides insights into the early evolution of symbiotic traits.</title>
        <authorList>
            <person name="Miyauchi S."/>
            <person name="Kiss E."/>
            <person name="Kuo A."/>
            <person name="Drula E."/>
            <person name="Kohler A."/>
            <person name="Sanchez-Garcia M."/>
            <person name="Morin E."/>
            <person name="Andreopoulos B."/>
            <person name="Barry K.W."/>
            <person name="Bonito G."/>
            <person name="Buee M."/>
            <person name="Carver A."/>
            <person name="Chen C."/>
            <person name="Cichocki N."/>
            <person name="Clum A."/>
            <person name="Culley D."/>
            <person name="Crous P.W."/>
            <person name="Fauchery L."/>
            <person name="Girlanda M."/>
            <person name="Hayes R.D."/>
            <person name="Keri Z."/>
            <person name="LaButti K."/>
            <person name="Lipzen A."/>
            <person name="Lombard V."/>
            <person name="Magnuson J."/>
            <person name="Maillard F."/>
            <person name="Murat C."/>
            <person name="Nolan M."/>
            <person name="Ohm R.A."/>
            <person name="Pangilinan J."/>
            <person name="Pereira M.F."/>
            <person name="Perotto S."/>
            <person name="Peter M."/>
            <person name="Pfister S."/>
            <person name="Riley R."/>
            <person name="Sitrit Y."/>
            <person name="Stielow J.B."/>
            <person name="Szollosi G."/>
            <person name="Zifcakova L."/>
            <person name="Stursova M."/>
            <person name="Spatafora J.W."/>
            <person name="Tedersoo L."/>
            <person name="Vaario L.M."/>
            <person name="Yamada A."/>
            <person name="Yan M."/>
            <person name="Wang P."/>
            <person name="Xu J."/>
            <person name="Bruns T."/>
            <person name="Baldrian P."/>
            <person name="Vilgalys R."/>
            <person name="Dunand C."/>
            <person name="Henrissat B."/>
            <person name="Grigoriev I.V."/>
            <person name="Hibbett D."/>
            <person name="Nagy L.G."/>
            <person name="Martin F.M."/>
        </authorList>
    </citation>
    <scope>NUCLEOTIDE SEQUENCE</scope>
    <source>
        <strain evidence="1">P2</strain>
    </source>
</reference>
<dbReference type="EMBL" id="MU118281">
    <property type="protein sequence ID" value="KAF9643114.1"/>
    <property type="molecule type" value="Genomic_DNA"/>
</dbReference>